<evidence type="ECO:0000256" key="1">
    <source>
        <dbReference type="ARBA" id="ARBA00007166"/>
    </source>
</evidence>
<accession>A0ABR2YL71</accession>
<dbReference type="InterPro" id="IPR016089">
    <property type="entry name" value="Chalcone_isomerase_bundle_sf"/>
</dbReference>
<dbReference type="Proteomes" id="UP001491310">
    <property type="component" value="Unassembled WGS sequence"/>
</dbReference>
<dbReference type="InterPro" id="IPR036298">
    <property type="entry name" value="Chalcone_isomerase_sf"/>
</dbReference>
<sequence>MGSVTAEHLCRESNEAAQERWQWPQGAPHLPFLGFLQQRREPPAAVKGEQQGRDCFPSVLSSSIIQRDSGAESTTGRQELVTVGSRQWGHPAISSLLRVKIYDFAMYMDGKQAKESRVGKQYKGRRKAGALDAAFFQRLRSSDDVDMALMVRASRNLPIRLLAGEYERILRRRLAVVGGSPDDAALAQMVTCFREEALPESIKIGGSVRKGTVLTFTRDHEGTLCARANEHDLITVQSRPLCHAVFDLYVGDQPVSRKAKRIVGESFQRLVEGEDGQYRAPRLQLVCDGDAGVCEL</sequence>
<dbReference type="SUPFAM" id="SSF54626">
    <property type="entry name" value="Chalcone isomerase"/>
    <property type="match status" value="1"/>
</dbReference>
<dbReference type="InterPro" id="IPR016088">
    <property type="entry name" value="Chalcone_isomerase_3-sand"/>
</dbReference>
<evidence type="ECO:0000313" key="2">
    <source>
        <dbReference type="EMBL" id="KAK9907630.1"/>
    </source>
</evidence>
<dbReference type="PANTHER" id="PTHR47284">
    <property type="entry name" value="FATTY-ACID-BINDING PROTEIN 2"/>
    <property type="match status" value="1"/>
</dbReference>
<reference evidence="2 3" key="1">
    <citation type="journal article" date="2024" name="Nat. Commun.">
        <title>Phylogenomics reveals the evolutionary origins of lichenization in chlorophyte algae.</title>
        <authorList>
            <person name="Puginier C."/>
            <person name="Libourel C."/>
            <person name="Otte J."/>
            <person name="Skaloud P."/>
            <person name="Haon M."/>
            <person name="Grisel S."/>
            <person name="Petersen M."/>
            <person name="Berrin J.G."/>
            <person name="Delaux P.M."/>
            <person name="Dal Grande F."/>
            <person name="Keller J."/>
        </authorList>
    </citation>
    <scope>NUCLEOTIDE SEQUENCE [LARGE SCALE GENOMIC DNA]</scope>
    <source>
        <strain evidence="2 3">SAG 216-7</strain>
    </source>
</reference>
<dbReference type="EMBL" id="JALJOT010000009">
    <property type="protein sequence ID" value="KAK9907630.1"/>
    <property type="molecule type" value="Genomic_DNA"/>
</dbReference>
<dbReference type="PANTHER" id="PTHR47284:SF3">
    <property type="entry name" value="FATTY-ACID-BINDING PROTEIN 2"/>
    <property type="match status" value="1"/>
</dbReference>
<evidence type="ECO:0000313" key="3">
    <source>
        <dbReference type="Proteomes" id="UP001491310"/>
    </source>
</evidence>
<comment type="similarity">
    <text evidence="1">Belongs to the chalcone isomerase family.</text>
</comment>
<organism evidence="2 3">
    <name type="scientific">Coccomyxa subellipsoidea</name>
    <dbReference type="NCBI Taxonomy" id="248742"/>
    <lineage>
        <taxon>Eukaryota</taxon>
        <taxon>Viridiplantae</taxon>
        <taxon>Chlorophyta</taxon>
        <taxon>core chlorophytes</taxon>
        <taxon>Trebouxiophyceae</taxon>
        <taxon>Trebouxiophyceae incertae sedis</taxon>
        <taxon>Coccomyxaceae</taxon>
        <taxon>Coccomyxa</taxon>
    </lineage>
</organism>
<dbReference type="Gene3D" id="1.10.890.20">
    <property type="match status" value="1"/>
</dbReference>
<gene>
    <name evidence="2" type="ORF">WJX75_007267</name>
</gene>
<dbReference type="Gene3D" id="3.50.70.10">
    <property type="match status" value="1"/>
</dbReference>
<name>A0ABR2YL71_9CHLO</name>
<evidence type="ECO:0008006" key="4">
    <source>
        <dbReference type="Google" id="ProtNLM"/>
    </source>
</evidence>
<protein>
    <recommendedName>
        <fullName evidence="4">Chalcone isomerase domain-containing protein</fullName>
    </recommendedName>
</protein>
<proteinExistence type="inferred from homology"/>
<comment type="caution">
    <text evidence="2">The sequence shown here is derived from an EMBL/GenBank/DDBJ whole genome shotgun (WGS) entry which is preliminary data.</text>
</comment>
<keyword evidence="3" id="KW-1185">Reference proteome</keyword>